<feature type="non-terminal residue" evidence="7">
    <location>
        <position position="118"/>
    </location>
</feature>
<proteinExistence type="predicted"/>
<evidence type="ECO:0000313" key="8">
    <source>
        <dbReference type="Proteomes" id="UP001159042"/>
    </source>
</evidence>
<sequence length="118" mass="13627">MRCAKRKYGVYCAAKNCSSNQAKELIKLVCRARTWVMASDREDLLNDLDTLNESHRLCSLHFEEKMFMNKEYERLLHNAVPTVFTCLEGSSKSLDHTYKRPPLIIGTSVVDVENKENK</sequence>
<keyword evidence="1" id="KW-0479">Metal-binding</keyword>
<evidence type="ECO:0000256" key="1">
    <source>
        <dbReference type="ARBA" id="ARBA00022723"/>
    </source>
</evidence>
<gene>
    <name evidence="7" type="ORF">NQ315_008939</name>
</gene>
<protein>
    <recommendedName>
        <fullName evidence="6">THAP-type domain-containing protein</fullName>
    </recommendedName>
</protein>
<accession>A0AAV8V5D1</accession>
<evidence type="ECO:0000256" key="2">
    <source>
        <dbReference type="ARBA" id="ARBA00022771"/>
    </source>
</evidence>
<keyword evidence="4 5" id="KW-0238">DNA-binding</keyword>
<name>A0AAV8V5D1_9CUCU</name>
<dbReference type="AlphaFoldDB" id="A0AAV8V5D1"/>
<keyword evidence="8" id="KW-1185">Reference proteome</keyword>
<organism evidence="7 8">
    <name type="scientific">Exocentrus adspersus</name>
    <dbReference type="NCBI Taxonomy" id="1586481"/>
    <lineage>
        <taxon>Eukaryota</taxon>
        <taxon>Metazoa</taxon>
        <taxon>Ecdysozoa</taxon>
        <taxon>Arthropoda</taxon>
        <taxon>Hexapoda</taxon>
        <taxon>Insecta</taxon>
        <taxon>Pterygota</taxon>
        <taxon>Neoptera</taxon>
        <taxon>Endopterygota</taxon>
        <taxon>Coleoptera</taxon>
        <taxon>Polyphaga</taxon>
        <taxon>Cucujiformia</taxon>
        <taxon>Chrysomeloidea</taxon>
        <taxon>Cerambycidae</taxon>
        <taxon>Lamiinae</taxon>
        <taxon>Acanthocinini</taxon>
        <taxon>Exocentrus</taxon>
    </lineage>
</organism>
<feature type="domain" description="THAP-type" evidence="6">
    <location>
        <begin position="1"/>
        <end position="84"/>
    </location>
</feature>
<dbReference type="PROSITE" id="PS50950">
    <property type="entry name" value="ZF_THAP"/>
    <property type="match status" value="1"/>
</dbReference>
<keyword evidence="3" id="KW-0862">Zinc</keyword>
<evidence type="ECO:0000256" key="3">
    <source>
        <dbReference type="ARBA" id="ARBA00022833"/>
    </source>
</evidence>
<evidence type="ECO:0000256" key="4">
    <source>
        <dbReference type="ARBA" id="ARBA00023125"/>
    </source>
</evidence>
<comment type="caution">
    <text evidence="7">The sequence shown here is derived from an EMBL/GenBank/DDBJ whole genome shotgun (WGS) entry which is preliminary data.</text>
</comment>
<reference evidence="7 8" key="1">
    <citation type="journal article" date="2023" name="Insect Mol. Biol.">
        <title>Genome sequencing provides insights into the evolution of gene families encoding plant cell wall-degrading enzymes in longhorned beetles.</title>
        <authorList>
            <person name="Shin N.R."/>
            <person name="Okamura Y."/>
            <person name="Kirsch R."/>
            <person name="Pauchet Y."/>
        </authorList>
    </citation>
    <scope>NUCLEOTIDE SEQUENCE [LARGE SCALE GENOMIC DNA]</scope>
    <source>
        <strain evidence="7">EAD_L_NR</strain>
    </source>
</reference>
<evidence type="ECO:0000259" key="6">
    <source>
        <dbReference type="PROSITE" id="PS50950"/>
    </source>
</evidence>
<evidence type="ECO:0000313" key="7">
    <source>
        <dbReference type="EMBL" id="KAJ8909373.1"/>
    </source>
</evidence>
<dbReference type="Proteomes" id="UP001159042">
    <property type="component" value="Unassembled WGS sequence"/>
</dbReference>
<dbReference type="SMART" id="SM00980">
    <property type="entry name" value="THAP"/>
    <property type="match status" value="1"/>
</dbReference>
<dbReference type="EMBL" id="JANEYG010000601">
    <property type="protein sequence ID" value="KAJ8909373.1"/>
    <property type="molecule type" value="Genomic_DNA"/>
</dbReference>
<dbReference type="Pfam" id="PF05485">
    <property type="entry name" value="THAP"/>
    <property type="match status" value="1"/>
</dbReference>
<evidence type="ECO:0000256" key="5">
    <source>
        <dbReference type="PROSITE-ProRule" id="PRU00309"/>
    </source>
</evidence>
<dbReference type="GO" id="GO:0008270">
    <property type="term" value="F:zinc ion binding"/>
    <property type="evidence" value="ECO:0007669"/>
    <property type="project" value="UniProtKB-KW"/>
</dbReference>
<dbReference type="SUPFAM" id="SSF57716">
    <property type="entry name" value="Glucocorticoid receptor-like (DNA-binding domain)"/>
    <property type="match status" value="1"/>
</dbReference>
<keyword evidence="2 5" id="KW-0863">Zinc-finger</keyword>
<dbReference type="InterPro" id="IPR006612">
    <property type="entry name" value="THAP_Znf"/>
</dbReference>
<dbReference type="GO" id="GO:0003677">
    <property type="term" value="F:DNA binding"/>
    <property type="evidence" value="ECO:0007669"/>
    <property type="project" value="UniProtKB-UniRule"/>
</dbReference>